<dbReference type="EMBL" id="JAXOTQ010000034">
    <property type="protein sequence ID" value="MDZ5492626.1"/>
    <property type="molecule type" value="Genomic_DNA"/>
</dbReference>
<proteinExistence type="predicted"/>
<evidence type="ECO:0000313" key="2">
    <source>
        <dbReference type="Proteomes" id="UP001290101"/>
    </source>
</evidence>
<organism evidence="1 2">
    <name type="scientific">Micromonospora sicca</name>
    <dbReference type="NCBI Taxonomy" id="2202420"/>
    <lineage>
        <taxon>Bacteria</taxon>
        <taxon>Bacillati</taxon>
        <taxon>Actinomycetota</taxon>
        <taxon>Actinomycetes</taxon>
        <taxon>Micromonosporales</taxon>
        <taxon>Micromonosporaceae</taxon>
        <taxon>Micromonospora</taxon>
    </lineage>
</organism>
<protein>
    <recommendedName>
        <fullName evidence="3">Prepilin peptidase</fullName>
    </recommendedName>
</protein>
<dbReference type="Proteomes" id="UP001290101">
    <property type="component" value="Unassembled WGS sequence"/>
</dbReference>
<name>A0ABU5JJ95_9ACTN</name>
<keyword evidence="2" id="KW-1185">Reference proteome</keyword>
<sequence>MIAVILGLLALDLVVGTVRPYHRDHASQLLSGGWLDRHLCAGKSA</sequence>
<evidence type="ECO:0000313" key="1">
    <source>
        <dbReference type="EMBL" id="MDZ5492626.1"/>
    </source>
</evidence>
<gene>
    <name evidence="1" type="ORF">U2F25_24675</name>
</gene>
<dbReference type="RefSeq" id="WP_322442353.1">
    <property type="nucleotide sequence ID" value="NZ_JAXOTQ010000034.1"/>
</dbReference>
<evidence type="ECO:0008006" key="3">
    <source>
        <dbReference type="Google" id="ProtNLM"/>
    </source>
</evidence>
<accession>A0ABU5JJ95</accession>
<reference evidence="1 2" key="1">
    <citation type="submission" date="2023-12" db="EMBL/GenBank/DDBJ databases">
        <title>Micromonospora sp. nov., isolated from Atacama Desert.</title>
        <authorList>
            <person name="Carro L."/>
            <person name="Golinska P."/>
            <person name="Klenk H.-P."/>
            <person name="Goodfellow M."/>
        </authorList>
    </citation>
    <scope>NUCLEOTIDE SEQUENCE [LARGE SCALE GENOMIC DNA]</scope>
    <source>
        <strain evidence="1 2">4G53</strain>
    </source>
</reference>
<comment type="caution">
    <text evidence="1">The sequence shown here is derived from an EMBL/GenBank/DDBJ whole genome shotgun (WGS) entry which is preliminary data.</text>
</comment>